<evidence type="ECO:0000256" key="4">
    <source>
        <dbReference type="RuleBase" id="RU003357"/>
    </source>
</evidence>
<dbReference type="EMBL" id="JBHRTL010000006">
    <property type="protein sequence ID" value="MFC3155055.1"/>
    <property type="molecule type" value="Genomic_DNA"/>
</dbReference>
<dbReference type="Pfam" id="PF00593">
    <property type="entry name" value="TonB_dep_Rec_b-barrel"/>
    <property type="match status" value="1"/>
</dbReference>
<feature type="domain" description="TonB-dependent receptor plug" evidence="7">
    <location>
        <begin position="60"/>
        <end position="168"/>
    </location>
</feature>
<dbReference type="InterPro" id="IPR000531">
    <property type="entry name" value="Beta-barrel_TonB"/>
</dbReference>
<keyword evidence="2 4" id="KW-0472">Membrane</keyword>
<evidence type="ECO:0000256" key="1">
    <source>
        <dbReference type="ARBA" id="ARBA00004442"/>
    </source>
</evidence>
<reference evidence="9" key="1">
    <citation type="journal article" date="2019" name="Int. J. Syst. Evol. Microbiol.">
        <title>The Global Catalogue of Microorganisms (GCM) 10K type strain sequencing project: providing services to taxonomists for standard genome sequencing and annotation.</title>
        <authorList>
            <consortium name="The Broad Institute Genomics Platform"/>
            <consortium name="The Broad Institute Genome Sequencing Center for Infectious Disease"/>
            <person name="Wu L."/>
            <person name="Ma J."/>
        </authorList>
    </citation>
    <scope>NUCLEOTIDE SEQUENCE [LARGE SCALE GENOMIC DNA]</scope>
    <source>
        <strain evidence="9">KCTC 52141</strain>
    </source>
</reference>
<dbReference type="InterPro" id="IPR037066">
    <property type="entry name" value="Plug_dom_sf"/>
</dbReference>
<dbReference type="InterPro" id="IPR018247">
    <property type="entry name" value="EF_Hand_1_Ca_BS"/>
</dbReference>
<accession>A0ABV7HMG8</accession>
<name>A0ABV7HMG8_9GAMM</name>
<evidence type="ECO:0000256" key="2">
    <source>
        <dbReference type="ARBA" id="ARBA00023136"/>
    </source>
</evidence>
<proteinExistence type="inferred from homology"/>
<keyword evidence="5" id="KW-0732">Signal</keyword>
<dbReference type="Pfam" id="PF07715">
    <property type="entry name" value="Plug"/>
    <property type="match status" value="1"/>
</dbReference>
<feature type="signal peptide" evidence="5">
    <location>
        <begin position="1"/>
        <end position="27"/>
    </location>
</feature>
<comment type="similarity">
    <text evidence="4">Belongs to the TonB-dependent receptor family.</text>
</comment>
<dbReference type="Proteomes" id="UP001595548">
    <property type="component" value="Unassembled WGS sequence"/>
</dbReference>
<dbReference type="PANTHER" id="PTHR40980">
    <property type="entry name" value="PLUG DOMAIN-CONTAINING PROTEIN"/>
    <property type="match status" value="1"/>
</dbReference>
<keyword evidence="3" id="KW-0998">Cell outer membrane</keyword>
<evidence type="ECO:0000256" key="5">
    <source>
        <dbReference type="SAM" id="SignalP"/>
    </source>
</evidence>
<dbReference type="PROSITE" id="PS00018">
    <property type="entry name" value="EF_HAND_1"/>
    <property type="match status" value="1"/>
</dbReference>
<protein>
    <submittedName>
        <fullName evidence="8">TonB-dependent receptor</fullName>
    </submittedName>
</protein>
<evidence type="ECO:0000313" key="9">
    <source>
        <dbReference type="Proteomes" id="UP001595548"/>
    </source>
</evidence>
<dbReference type="InterPro" id="IPR036942">
    <property type="entry name" value="Beta-barrel_TonB_sf"/>
</dbReference>
<dbReference type="InterPro" id="IPR012910">
    <property type="entry name" value="Plug_dom"/>
</dbReference>
<dbReference type="NCBIfam" id="TIGR01782">
    <property type="entry name" value="TonB-Xanth-Caul"/>
    <property type="match status" value="1"/>
</dbReference>
<dbReference type="Gene3D" id="2.170.130.10">
    <property type="entry name" value="TonB-dependent receptor, plug domain"/>
    <property type="match status" value="1"/>
</dbReference>
<evidence type="ECO:0000259" key="7">
    <source>
        <dbReference type="Pfam" id="PF07715"/>
    </source>
</evidence>
<dbReference type="PANTHER" id="PTHR40980:SF3">
    <property type="entry name" value="TONB-DEPENDENT RECEPTOR-LIKE BETA-BARREL DOMAIN-CONTAINING PROTEIN"/>
    <property type="match status" value="1"/>
</dbReference>
<keyword evidence="4" id="KW-0798">TonB box</keyword>
<dbReference type="RefSeq" id="WP_382415590.1">
    <property type="nucleotide sequence ID" value="NZ_AP031500.1"/>
</dbReference>
<dbReference type="SUPFAM" id="SSF56935">
    <property type="entry name" value="Porins"/>
    <property type="match status" value="1"/>
</dbReference>
<feature type="domain" description="TonB-dependent receptor-like beta-barrel" evidence="6">
    <location>
        <begin position="446"/>
        <end position="906"/>
    </location>
</feature>
<evidence type="ECO:0000256" key="3">
    <source>
        <dbReference type="ARBA" id="ARBA00023237"/>
    </source>
</evidence>
<comment type="caution">
    <text evidence="8">The sequence shown here is derived from an EMBL/GenBank/DDBJ whole genome shotgun (WGS) entry which is preliminary data.</text>
</comment>
<evidence type="ECO:0000313" key="8">
    <source>
        <dbReference type="EMBL" id="MFC3155055.1"/>
    </source>
</evidence>
<feature type="chain" id="PRO_5046359006" evidence="5">
    <location>
        <begin position="28"/>
        <end position="944"/>
    </location>
</feature>
<dbReference type="Gene3D" id="2.40.170.20">
    <property type="entry name" value="TonB-dependent receptor, beta-barrel domain"/>
    <property type="match status" value="1"/>
</dbReference>
<dbReference type="InterPro" id="IPR010104">
    <property type="entry name" value="TonB_rcpt_bac"/>
</dbReference>
<evidence type="ECO:0000259" key="6">
    <source>
        <dbReference type="Pfam" id="PF00593"/>
    </source>
</evidence>
<sequence>MPNKPQFKHSKLGLLSLLIASSTAAMAQNTDVPENGAAIEEVVITGYRGSLLNSTMAKRDSVGFSDEVFSDDIGKMPSQNLAESLSRIPGVNINREVTGEGQQISVRGLGPSFTKVVLNGNSMSVASMGDMNQNGSDGRQVSLDIFPPELFKSLTVNKTATAKQIEGGVSGYVNMKTLRPSDLGEGHTLNVGVDGIYKEATSSTSPKGSLTYSFSNETYGVLASVVAQSNDHGVDGYEVIGNVLQGACLGEPGSNACADGSGDGLRYSNIASADYAAAHPGVNAGDVIDISGQQSTFDAMQLPYIGRMVSTNGKKDSVSALVSLEYTPNDDITAALDFLSADTANEYTRDEISHFYRRNYVYQPIPSDIQLDSKNQVVSGTFYGTSPWIGSQDYDEETTFTSIMPSVDWQISDSFSMAASASFTDSEFSRYNPYGLMFGASTTLEYANDGIVPSVNYGSTSDYANYTTHDGEDRIRASHTERETSTKGFHVDFEYGEDPDRNGFKFGIHHDEIESTRQTFLPVFGMEYDGNADGSVTMAEYLEGSGATAELSNNIESYIRTVNFGSNIDGWNGVQSFGATDWSAMKDLIGFDQWQEEQQNLTDITEEVTALYLEFNTETEVAGRILRTNSGVRALKTDQYVEDQTGATNESYDRILPSFSAVYDLTDDVKLRTSASRSLTRANPSDMFPGAQWDGSGIDVVRVGNPGLAPFESTNFDIGGEWYFSELGYVGLTYYNKDITGFTYQDTILENLDNLGQYGVDLNELTPTQLEAEAICSPNCTVQVITRVNTREASTLKGFELIWVQPLDFLIEGLGFNASANKIEDDSPEGAEITGVADSYNVTGYYENDAFQARVTLYHQEGAVAFNSWGQDVETRDRSQVDVSASYRLPVMQDNDVTLTFDAYNLNNEPLSTRFAGDGVLEDSQSYNVYYPGTTYTLGVRASF</sequence>
<organism evidence="8 9">
    <name type="scientific">Gilvimarinus japonicus</name>
    <dbReference type="NCBI Taxonomy" id="1796469"/>
    <lineage>
        <taxon>Bacteria</taxon>
        <taxon>Pseudomonadati</taxon>
        <taxon>Pseudomonadota</taxon>
        <taxon>Gammaproteobacteria</taxon>
        <taxon>Cellvibrionales</taxon>
        <taxon>Cellvibrionaceae</taxon>
        <taxon>Gilvimarinus</taxon>
    </lineage>
</organism>
<keyword evidence="8" id="KW-0675">Receptor</keyword>
<keyword evidence="9" id="KW-1185">Reference proteome</keyword>
<comment type="subcellular location">
    <subcellularLocation>
        <location evidence="1 4">Cell outer membrane</location>
    </subcellularLocation>
</comment>
<gene>
    <name evidence="8" type="ORF">ACFOEB_07570</name>
</gene>